<comment type="subcellular location">
    <subcellularLocation>
        <location evidence="1">Mitochondrion membrane</location>
        <topology evidence="1">Multi-pass membrane protein</topology>
    </subcellularLocation>
</comment>
<feature type="repeat" description="Solcar" evidence="9">
    <location>
        <begin position="167"/>
        <end position="256"/>
    </location>
</feature>
<evidence type="ECO:0000313" key="13">
    <source>
        <dbReference type="Proteomes" id="UP001165120"/>
    </source>
</evidence>
<keyword evidence="13" id="KW-1185">Reference proteome</keyword>
<keyword evidence="5" id="KW-0677">Repeat</keyword>
<dbReference type="SUPFAM" id="SSF103506">
    <property type="entry name" value="Mitochondrial carrier"/>
    <property type="match status" value="1"/>
</dbReference>
<dbReference type="InterPro" id="IPR023395">
    <property type="entry name" value="MCP_dom_sf"/>
</dbReference>
<proteinExistence type="inferred from homology"/>
<dbReference type="PROSITE" id="PS50920">
    <property type="entry name" value="SOLCAR"/>
    <property type="match status" value="3"/>
</dbReference>
<dbReference type="GO" id="GO:0071913">
    <property type="term" value="F:citrate secondary active transmembrane transporter activity"/>
    <property type="evidence" value="ECO:0007669"/>
    <property type="project" value="TreeGrafter"/>
</dbReference>
<keyword evidence="6" id="KW-1133">Transmembrane helix</keyword>
<keyword evidence="8 9" id="KW-0472">Membrane</keyword>
<evidence type="ECO:0000256" key="1">
    <source>
        <dbReference type="ARBA" id="ARBA00004225"/>
    </source>
</evidence>
<feature type="repeat" description="Solcar" evidence="9">
    <location>
        <begin position="11"/>
        <end position="89"/>
    </location>
</feature>
<dbReference type="PANTHER" id="PTHR45788:SF5">
    <property type="entry name" value="AFR253WP"/>
    <property type="match status" value="1"/>
</dbReference>
<evidence type="ECO:0000256" key="11">
    <source>
        <dbReference type="SAM" id="MobiDB-lite"/>
    </source>
</evidence>
<sequence>MSFENQMATEQNLLTAMIAGSTAGIVQTAVTYPFEYMKTVSQIENTKLYPKFEYPDVLKDYFRGCSALCIGNALKASSRFLVFNSFSKFMANESGKTTAPRVVVAGLMTGFVETLWVIPFENIKTTLIQNAIYQQRMENNIQPNIDIIKTINKATNKQQQQNTSTGARTTKRPTTAATLSPQTANPVIPKNVVSEARRSALAYYNKNVQSSLTGVVKEIWKTRGFKGFTQGSLITLLRQSMNSMVWFSSYNFLQQFYDPSRSGTFSTIALTAMGLLSSCAVVAVTQPLDVLKTRMQTKDYKIVYRDIMTCTFKTCMEEGFSKMFAGWLPRLVKVSTSGTITILVYDVVQKGVGLAMNEHPFAAN</sequence>
<gene>
    <name evidence="12" type="ORF">Cboi02_000222200</name>
</gene>
<accession>A0A9W6W958</accession>
<dbReference type="EMBL" id="BSXN01000638">
    <property type="protein sequence ID" value="GME69311.1"/>
    <property type="molecule type" value="Genomic_DNA"/>
</dbReference>
<feature type="repeat" description="Solcar" evidence="9">
    <location>
        <begin position="265"/>
        <end position="351"/>
    </location>
</feature>
<dbReference type="Proteomes" id="UP001165120">
    <property type="component" value="Unassembled WGS sequence"/>
</dbReference>
<feature type="region of interest" description="Disordered" evidence="11">
    <location>
        <begin position="156"/>
        <end position="182"/>
    </location>
</feature>
<dbReference type="Gene3D" id="1.50.40.10">
    <property type="entry name" value="Mitochondrial carrier domain"/>
    <property type="match status" value="1"/>
</dbReference>
<keyword evidence="7" id="KW-0496">Mitochondrion</keyword>
<evidence type="ECO:0000256" key="8">
    <source>
        <dbReference type="ARBA" id="ARBA00023136"/>
    </source>
</evidence>
<evidence type="ECO:0000256" key="5">
    <source>
        <dbReference type="ARBA" id="ARBA00022737"/>
    </source>
</evidence>
<dbReference type="InterPro" id="IPR049563">
    <property type="entry name" value="TXTP-like"/>
</dbReference>
<evidence type="ECO:0000256" key="7">
    <source>
        <dbReference type="ARBA" id="ARBA00023128"/>
    </source>
</evidence>
<dbReference type="InterPro" id="IPR018108">
    <property type="entry name" value="MCP_transmembrane"/>
</dbReference>
<comment type="caution">
    <text evidence="12">The sequence shown here is derived from an EMBL/GenBank/DDBJ whole genome shotgun (WGS) entry which is preliminary data.</text>
</comment>
<reference evidence="12" key="1">
    <citation type="submission" date="2023-04" db="EMBL/GenBank/DDBJ databases">
        <title>Candida boidinii NBRC 10035.</title>
        <authorList>
            <person name="Ichikawa N."/>
            <person name="Sato H."/>
            <person name="Tonouchi N."/>
        </authorList>
    </citation>
    <scope>NUCLEOTIDE SEQUENCE</scope>
    <source>
        <strain evidence="12">NBRC 10035</strain>
    </source>
</reference>
<protein>
    <submittedName>
        <fullName evidence="12">Unnamed protein product</fullName>
    </submittedName>
</protein>
<evidence type="ECO:0000256" key="2">
    <source>
        <dbReference type="ARBA" id="ARBA00006375"/>
    </source>
</evidence>
<evidence type="ECO:0000256" key="6">
    <source>
        <dbReference type="ARBA" id="ARBA00022989"/>
    </source>
</evidence>
<evidence type="ECO:0000256" key="3">
    <source>
        <dbReference type="ARBA" id="ARBA00022448"/>
    </source>
</evidence>
<evidence type="ECO:0000256" key="4">
    <source>
        <dbReference type="ARBA" id="ARBA00022692"/>
    </source>
</evidence>
<dbReference type="GO" id="GO:0031966">
    <property type="term" value="C:mitochondrial membrane"/>
    <property type="evidence" value="ECO:0007669"/>
    <property type="project" value="UniProtKB-SubCell"/>
</dbReference>
<evidence type="ECO:0000313" key="12">
    <source>
        <dbReference type="EMBL" id="GME69311.1"/>
    </source>
</evidence>
<keyword evidence="4 9" id="KW-0812">Transmembrane</keyword>
<keyword evidence="3 10" id="KW-0813">Transport</keyword>
<name>A0A9W6W958_CANBO</name>
<feature type="compositionally biased region" description="Low complexity" evidence="11">
    <location>
        <begin position="156"/>
        <end position="178"/>
    </location>
</feature>
<evidence type="ECO:0000256" key="9">
    <source>
        <dbReference type="PROSITE-ProRule" id="PRU00282"/>
    </source>
</evidence>
<evidence type="ECO:0000256" key="10">
    <source>
        <dbReference type="RuleBase" id="RU000488"/>
    </source>
</evidence>
<organism evidence="12 13">
    <name type="scientific">Candida boidinii</name>
    <name type="common">Yeast</name>
    <dbReference type="NCBI Taxonomy" id="5477"/>
    <lineage>
        <taxon>Eukaryota</taxon>
        <taxon>Fungi</taxon>
        <taxon>Dikarya</taxon>
        <taxon>Ascomycota</taxon>
        <taxon>Saccharomycotina</taxon>
        <taxon>Pichiomycetes</taxon>
        <taxon>Pichiales</taxon>
        <taxon>Pichiaceae</taxon>
        <taxon>Ogataea</taxon>
        <taxon>Ogataea/Candida clade</taxon>
    </lineage>
</organism>
<dbReference type="PANTHER" id="PTHR45788">
    <property type="entry name" value="SUCCINATE/FUMARATE MITOCHONDRIAL TRANSPORTER-RELATED"/>
    <property type="match status" value="1"/>
</dbReference>
<dbReference type="GO" id="GO:0006843">
    <property type="term" value="P:mitochondrial citrate transmembrane transport"/>
    <property type="evidence" value="ECO:0007669"/>
    <property type="project" value="TreeGrafter"/>
</dbReference>
<dbReference type="Pfam" id="PF00153">
    <property type="entry name" value="Mito_carr"/>
    <property type="match status" value="3"/>
</dbReference>
<dbReference type="AlphaFoldDB" id="A0A9W6W958"/>
<comment type="similarity">
    <text evidence="2 10">Belongs to the mitochondrial carrier (TC 2.A.29) family.</text>
</comment>